<dbReference type="InterPro" id="IPR012426">
    <property type="entry name" value="SepF_arc"/>
</dbReference>
<dbReference type="Proteomes" id="UP000219453">
    <property type="component" value="Unassembled WGS sequence"/>
</dbReference>
<organism evidence="1 2">
    <name type="scientific">Natronoarchaeum philippinense</name>
    <dbReference type="NCBI Taxonomy" id="558529"/>
    <lineage>
        <taxon>Archaea</taxon>
        <taxon>Methanobacteriati</taxon>
        <taxon>Methanobacteriota</taxon>
        <taxon>Stenosarchaea group</taxon>
        <taxon>Halobacteria</taxon>
        <taxon>Halobacteriales</taxon>
        <taxon>Natronoarchaeaceae</taxon>
    </lineage>
</organism>
<evidence type="ECO:0000313" key="2">
    <source>
        <dbReference type="Proteomes" id="UP000219453"/>
    </source>
</evidence>
<sequence length="120" mass="12837">MGLMSTILGGRGSRSTEDYVELDLDDFESVATEAAMQVHIAEISGQADAIDIKDAVYDGDMVIADITRLRTSDSTAEHVIDELRQVASEVDGDIVQKGDDQLIVTPTGVKISRKKLGNGA</sequence>
<accession>A0A285NXQ7</accession>
<reference evidence="1 2" key="1">
    <citation type="submission" date="2017-09" db="EMBL/GenBank/DDBJ databases">
        <authorList>
            <person name="Ehlers B."/>
            <person name="Leendertz F.H."/>
        </authorList>
    </citation>
    <scope>NUCLEOTIDE SEQUENCE [LARGE SCALE GENOMIC DNA]</scope>
    <source>
        <strain evidence="1 2">DSM 27208</strain>
    </source>
</reference>
<proteinExistence type="predicted"/>
<keyword evidence="2" id="KW-1185">Reference proteome</keyword>
<dbReference type="EMBL" id="OBEJ01000002">
    <property type="protein sequence ID" value="SNZ12431.1"/>
    <property type="molecule type" value="Genomic_DNA"/>
</dbReference>
<dbReference type="InterPro" id="IPR038594">
    <property type="entry name" value="SepF-like_sf"/>
</dbReference>
<dbReference type="PIRSF" id="PIRSF019313">
    <property type="entry name" value="UCP019313"/>
    <property type="match status" value="1"/>
</dbReference>
<dbReference type="Pfam" id="PF04472">
    <property type="entry name" value="SepF"/>
    <property type="match status" value="1"/>
</dbReference>
<dbReference type="InterPro" id="IPR007561">
    <property type="entry name" value="Cell_div_SepF/SepF-rel"/>
</dbReference>
<dbReference type="AlphaFoldDB" id="A0A285NXQ7"/>
<dbReference type="Gene3D" id="3.30.110.150">
    <property type="entry name" value="SepF-like protein"/>
    <property type="match status" value="1"/>
</dbReference>
<gene>
    <name evidence="1" type="ORF">SAMN06269185_1727</name>
</gene>
<protein>
    <recommendedName>
        <fullName evidence="3">Cell division protein SepF</fullName>
    </recommendedName>
</protein>
<evidence type="ECO:0008006" key="3">
    <source>
        <dbReference type="Google" id="ProtNLM"/>
    </source>
</evidence>
<name>A0A285NXQ7_NATPI</name>
<dbReference type="RefSeq" id="WP_097008666.1">
    <property type="nucleotide sequence ID" value="NZ_OBEJ01000002.1"/>
</dbReference>
<dbReference type="OrthoDB" id="56189at2157"/>
<evidence type="ECO:0000313" key="1">
    <source>
        <dbReference type="EMBL" id="SNZ12431.1"/>
    </source>
</evidence>